<keyword evidence="5 7" id="KW-1133">Transmembrane helix</keyword>
<dbReference type="AlphaFoldDB" id="A0A9D1R4V3"/>
<reference evidence="8" key="1">
    <citation type="journal article" date="2021" name="PeerJ">
        <title>Extensive microbial diversity within the chicken gut microbiome revealed by metagenomics and culture.</title>
        <authorList>
            <person name="Gilroy R."/>
            <person name="Ravi A."/>
            <person name="Getino M."/>
            <person name="Pursley I."/>
            <person name="Horton D.L."/>
            <person name="Alikhan N.F."/>
            <person name="Baker D."/>
            <person name="Gharbi K."/>
            <person name="Hall N."/>
            <person name="Watson M."/>
            <person name="Adriaenssens E.M."/>
            <person name="Foster-Nyarko E."/>
            <person name="Jarju S."/>
            <person name="Secka A."/>
            <person name="Antonio M."/>
            <person name="Oren A."/>
            <person name="Chaudhuri R.R."/>
            <person name="La Ragione R."/>
            <person name="Hildebrand F."/>
            <person name="Pallen M.J."/>
        </authorList>
    </citation>
    <scope>NUCLEOTIDE SEQUENCE</scope>
    <source>
        <strain evidence="8">CHK195-6426</strain>
    </source>
</reference>
<feature type="transmembrane region" description="Helical" evidence="7">
    <location>
        <begin position="135"/>
        <end position="156"/>
    </location>
</feature>
<comment type="subcellular location">
    <subcellularLocation>
        <location evidence="1">Cell membrane</location>
        <topology evidence="1">Multi-pass membrane protein</topology>
    </subcellularLocation>
</comment>
<feature type="transmembrane region" description="Helical" evidence="7">
    <location>
        <begin position="279"/>
        <end position="299"/>
    </location>
</feature>
<evidence type="ECO:0000313" key="9">
    <source>
        <dbReference type="Proteomes" id="UP000824265"/>
    </source>
</evidence>
<feature type="transmembrane region" description="Helical" evidence="7">
    <location>
        <begin position="242"/>
        <end position="259"/>
    </location>
</feature>
<comment type="caution">
    <text evidence="8">The sequence shown here is derived from an EMBL/GenBank/DDBJ whole genome shotgun (WGS) entry which is preliminary data.</text>
</comment>
<feature type="transmembrane region" description="Helical" evidence="7">
    <location>
        <begin position="311"/>
        <end position="334"/>
    </location>
</feature>
<dbReference type="EMBL" id="DXGH01000030">
    <property type="protein sequence ID" value="HIW81010.1"/>
    <property type="molecule type" value="Genomic_DNA"/>
</dbReference>
<keyword evidence="2" id="KW-0813">Transport</keyword>
<keyword evidence="4 7" id="KW-0812">Transmembrane</keyword>
<evidence type="ECO:0000256" key="1">
    <source>
        <dbReference type="ARBA" id="ARBA00004651"/>
    </source>
</evidence>
<dbReference type="PANTHER" id="PTHR43549:SF3">
    <property type="entry name" value="MULTIDRUG RESISTANCE PROTEIN YPNP-RELATED"/>
    <property type="match status" value="1"/>
</dbReference>
<name>A0A9D1R4V3_9FIRM</name>
<evidence type="ECO:0000256" key="7">
    <source>
        <dbReference type="SAM" id="Phobius"/>
    </source>
</evidence>
<dbReference type="CDD" id="cd13138">
    <property type="entry name" value="MATE_yoeA_like"/>
    <property type="match status" value="1"/>
</dbReference>
<organism evidence="8 9">
    <name type="scientific">Candidatus Acetatifactor stercoripullorum</name>
    <dbReference type="NCBI Taxonomy" id="2838414"/>
    <lineage>
        <taxon>Bacteria</taxon>
        <taxon>Bacillati</taxon>
        <taxon>Bacillota</taxon>
        <taxon>Clostridia</taxon>
        <taxon>Lachnospirales</taxon>
        <taxon>Lachnospiraceae</taxon>
        <taxon>Acetatifactor</taxon>
    </lineage>
</organism>
<dbReference type="Proteomes" id="UP000824265">
    <property type="component" value="Unassembled WGS sequence"/>
</dbReference>
<dbReference type="NCBIfam" id="TIGR00797">
    <property type="entry name" value="matE"/>
    <property type="match status" value="1"/>
</dbReference>
<dbReference type="InterPro" id="IPR052031">
    <property type="entry name" value="Membrane_Transporter-Flippase"/>
</dbReference>
<evidence type="ECO:0000256" key="3">
    <source>
        <dbReference type="ARBA" id="ARBA00022475"/>
    </source>
</evidence>
<dbReference type="GO" id="GO:0015297">
    <property type="term" value="F:antiporter activity"/>
    <property type="evidence" value="ECO:0007669"/>
    <property type="project" value="InterPro"/>
</dbReference>
<feature type="transmembrane region" description="Helical" evidence="7">
    <location>
        <begin position="189"/>
        <end position="211"/>
    </location>
</feature>
<evidence type="ECO:0000256" key="5">
    <source>
        <dbReference type="ARBA" id="ARBA00022989"/>
    </source>
</evidence>
<reference evidence="8" key="2">
    <citation type="submission" date="2021-04" db="EMBL/GenBank/DDBJ databases">
        <authorList>
            <person name="Gilroy R."/>
        </authorList>
    </citation>
    <scope>NUCLEOTIDE SEQUENCE</scope>
    <source>
        <strain evidence="8">CHK195-6426</strain>
    </source>
</reference>
<sequence length="448" mass="48627">MDLLSGSLWKKILTYSIPLMFTNILQVVFNMSDIAVVGKFVGPIALGAVGSTSILVTLFTGLLIGLASGVNALTALHIGSRNEKDIRETVHTSAILCLLAGILIMLIGVCFAPAILEAMNTKEELIADAVLYLRIYMLGMPALALYNFGNAVLSAAGDTKRPLYYLSLAGVINVVLNLFFVIVCHLGVAGVALASIIAQYISASLILRSLFQSQESFSLRMAYLRVDSAKLIRILRIGLPSALQYALFAIANLFVQTSVNSFDHVMVEGNSAAANADSLIYDMMAAFYTAAASFMAQNLGAHKKDRILKSYLISLTYSFFLGLILGVGLYLFRYPFLSIFTSDSAVIEAGIKRLSIMSLSYAVSAFMDCTIAASRGLGRTAIPTVIVIMGSCVFRIIWIYTVFAYFGTIESLYLLYVFSWLFTAVAEGVYFIKIYRRCMAAEGLADAA</sequence>
<feature type="transmembrane region" description="Helical" evidence="7">
    <location>
        <begin position="94"/>
        <end position="115"/>
    </location>
</feature>
<dbReference type="Pfam" id="PF01554">
    <property type="entry name" value="MatE"/>
    <property type="match status" value="2"/>
</dbReference>
<gene>
    <name evidence="8" type="ORF">H9742_05680</name>
</gene>
<evidence type="ECO:0000256" key="4">
    <source>
        <dbReference type="ARBA" id="ARBA00022692"/>
    </source>
</evidence>
<dbReference type="GO" id="GO:0042910">
    <property type="term" value="F:xenobiotic transmembrane transporter activity"/>
    <property type="evidence" value="ECO:0007669"/>
    <property type="project" value="InterPro"/>
</dbReference>
<feature type="transmembrane region" description="Helical" evidence="7">
    <location>
        <begin position="44"/>
        <end position="73"/>
    </location>
</feature>
<accession>A0A9D1R4V3</accession>
<protein>
    <submittedName>
        <fullName evidence="8">MATE family efflux transporter</fullName>
    </submittedName>
</protein>
<evidence type="ECO:0000313" key="8">
    <source>
        <dbReference type="EMBL" id="HIW81010.1"/>
    </source>
</evidence>
<dbReference type="PANTHER" id="PTHR43549">
    <property type="entry name" value="MULTIDRUG RESISTANCE PROTEIN YPNP-RELATED"/>
    <property type="match status" value="1"/>
</dbReference>
<dbReference type="PIRSF" id="PIRSF006603">
    <property type="entry name" value="DinF"/>
    <property type="match status" value="1"/>
</dbReference>
<feature type="transmembrane region" description="Helical" evidence="7">
    <location>
        <begin position="12"/>
        <end position="32"/>
    </location>
</feature>
<proteinExistence type="predicted"/>
<feature type="transmembrane region" description="Helical" evidence="7">
    <location>
        <begin position="412"/>
        <end position="432"/>
    </location>
</feature>
<dbReference type="InterPro" id="IPR002528">
    <property type="entry name" value="MATE_fam"/>
</dbReference>
<keyword evidence="3" id="KW-1003">Cell membrane</keyword>
<evidence type="ECO:0000256" key="2">
    <source>
        <dbReference type="ARBA" id="ARBA00022448"/>
    </source>
</evidence>
<evidence type="ECO:0000256" key="6">
    <source>
        <dbReference type="ARBA" id="ARBA00023136"/>
    </source>
</evidence>
<dbReference type="InterPro" id="IPR048279">
    <property type="entry name" value="MdtK-like"/>
</dbReference>
<feature type="transmembrane region" description="Helical" evidence="7">
    <location>
        <begin position="163"/>
        <end position="183"/>
    </location>
</feature>
<feature type="transmembrane region" description="Helical" evidence="7">
    <location>
        <begin position="354"/>
        <end position="373"/>
    </location>
</feature>
<keyword evidence="6 7" id="KW-0472">Membrane</keyword>
<dbReference type="GO" id="GO:0005886">
    <property type="term" value="C:plasma membrane"/>
    <property type="evidence" value="ECO:0007669"/>
    <property type="project" value="UniProtKB-SubCell"/>
</dbReference>
<feature type="transmembrane region" description="Helical" evidence="7">
    <location>
        <begin position="385"/>
        <end position="406"/>
    </location>
</feature>